<dbReference type="InterPro" id="IPR010559">
    <property type="entry name" value="Sig_transdc_His_kin_internal"/>
</dbReference>
<proteinExistence type="predicted"/>
<dbReference type="PANTHER" id="PTHR34220:SF7">
    <property type="entry name" value="SENSOR HISTIDINE KINASE YPDA"/>
    <property type="match status" value="1"/>
</dbReference>
<keyword evidence="3" id="KW-0808">Transferase</keyword>
<dbReference type="PANTHER" id="PTHR34220">
    <property type="entry name" value="SENSOR HISTIDINE KINASE YPDA"/>
    <property type="match status" value="1"/>
</dbReference>
<gene>
    <name evidence="3" type="ORF">QQ020_27765</name>
</gene>
<feature type="transmembrane region" description="Helical" evidence="1">
    <location>
        <begin position="80"/>
        <end position="101"/>
    </location>
</feature>
<dbReference type="Pfam" id="PF06580">
    <property type="entry name" value="His_kinase"/>
    <property type="match status" value="1"/>
</dbReference>
<keyword evidence="4" id="KW-1185">Reference proteome</keyword>
<keyword evidence="3" id="KW-0418">Kinase</keyword>
<organism evidence="3 4">
    <name type="scientific">Agaribacillus aureus</name>
    <dbReference type="NCBI Taxonomy" id="3051825"/>
    <lineage>
        <taxon>Bacteria</taxon>
        <taxon>Pseudomonadati</taxon>
        <taxon>Bacteroidota</taxon>
        <taxon>Cytophagia</taxon>
        <taxon>Cytophagales</taxon>
        <taxon>Splendidivirgaceae</taxon>
        <taxon>Agaribacillus</taxon>
    </lineage>
</organism>
<keyword evidence="1" id="KW-0472">Membrane</keyword>
<name>A0ABT8LFU2_9BACT</name>
<feature type="domain" description="Signal transduction histidine kinase internal region" evidence="2">
    <location>
        <begin position="159"/>
        <end position="236"/>
    </location>
</feature>
<evidence type="ECO:0000313" key="3">
    <source>
        <dbReference type="EMBL" id="MDN5215906.1"/>
    </source>
</evidence>
<feature type="transmembrane region" description="Helical" evidence="1">
    <location>
        <begin position="37"/>
        <end position="59"/>
    </location>
</feature>
<dbReference type="InterPro" id="IPR050640">
    <property type="entry name" value="Bact_2-comp_sensor_kinase"/>
</dbReference>
<sequence length="345" mass="40108">MGDKIKINDVVIRIIGIQFFGIVIPNATGLFDNTDKSITHIMLAYGFFMLIAFLIWQGNRFFLFRLQEKFDWFIHPIQKVVVLLAMNVFYTAPLVICMLYLWYKMNSLPVDWVVIQITTVVCVICVIFITHVYETVFLIKQRENDIVKGEQLERAKAQAELEALKNQIDPHFMFNSLNSLSYLIEHNTSEAKKFTESLAEVYRYILSNKDQTLVILEDELTFLDKYIAMLDLRFKAALQVDFSFQDTVKSEFLIPPISIFIAVENAVKHNEISKTKPLVVEVKQFGDWLSISNKKVRKKSLLHSSKIGLKNLDERFKIIVGKGIKISNTERWFELQLPMLKLHSQ</sequence>
<evidence type="ECO:0000313" key="4">
    <source>
        <dbReference type="Proteomes" id="UP001172083"/>
    </source>
</evidence>
<comment type="caution">
    <text evidence="3">The sequence shown here is derived from an EMBL/GenBank/DDBJ whole genome shotgun (WGS) entry which is preliminary data.</text>
</comment>
<evidence type="ECO:0000259" key="2">
    <source>
        <dbReference type="Pfam" id="PF06580"/>
    </source>
</evidence>
<dbReference type="GO" id="GO:0016301">
    <property type="term" value="F:kinase activity"/>
    <property type="evidence" value="ECO:0007669"/>
    <property type="project" value="UniProtKB-KW"/>
</dbReference>
<dbReference type="EMBL" id="JAUJEB010000007">
    <property type="protein sequence ID" value="MDN5215906.1"/>
    <property type="molecule type" value="Genomic_DNA"/>
</dbReference>
<protein>
    <submittedName>
        <fullName evidence="3">Sensor histidine kinase</fullName>
    </submittedName>
</protein>
<dbReference type="RefSeq" id="WP_346761242.1">
    <property type="nucleotide sequence ID" value="NZ_JAUJEB010000007.1"/>
</dbReference>
<feature type="transmembrane region" description="Helical" evidence="1">
    <location>
        <begin position="113"/>
        <end position="133"/>
    </location>
</feature>
<dbReference type="Proteomes" id="UP001172083">
    <property type="component" value="Unassembled WGS sequence"/>
</dbReference>
<keyword evidence="1" id="KW-0812">Transmembrane</keyword>
<reference evidence="3" key="1">
    <citation type="submission" date="2023-06" db="EMBL/GenBank/DDBJ databases">
        <title>Genomic of Agaribacillus aureum.</title>
        <authorList>
            <person name="Wang G."/>
        </authorList>
    </citation>
    <scope>NUCLEOTIDE SEQUENCE</scope>
    <source>
        <strain evidence="3">BMA12</strain>
    </source>
</reference>
<evidence type="ECO:0000256" key="1">
    <source>
        <dbReference type="SAM" id="Phobius"/>
    </source>
</evidence>
<feature type="transmembrane region" description="Helical" evidence="1">
    <location>
        <begin position="12"/>
        <end position="31"/>
    </location>
</feature>
<keyword evidence="1" id="KW-1133">Transmembrane helix</keyword>
<accession>A0ABT8LFU2</accession>